<proteinExistence type="predicted"/>
<reference evidence="2" key="1">
    <citation type="submission" date="2022-11" db="UniProtKB">
        <authorList>
            <consortium name="WormBaseParasite"/>
        </authorList>
    </citation>
    <scope>IDENTIFICATION</scope>
</reference>
<keyword evidence="1" id="KW-1185">Reference proteome</keyword>
<protein>
    <submittedName>
        <fullName evidence="2">Uncharacterized protein</fullName>
    </submittedName>
</protein>
<dbReference type="Proteomes" id="UP000887565">
    <property type="component" value="Unplaced"/>
</dbReference>
<dbReference type="InterPro" id="IPR043502">
    <property type="entry name" value="DNA/RNA_pol_sf"/>
</dbReference>
<evidence type="ECO:0000313" key="1">
    <source>
        <dbReference type="Proteomes" id="UP000887565"/>
    </source>
</evidence>
<organism evidence="1 2">
    <name type="scientific">Romanomermis culicivorax</name>
    <name type="common">Nematode worm</name>
    <dbReference type="NCBI Taxonomy" id="13658"/>
    <lineage>
        <taxon>Eukaryota</taxon>
        <taxon>Metazoa</taxon>
        <taxon>Ecdysozoa</taxon>
        <taxon>Nematoda</taxon>
        <taxon>Enoplea</taxon>
        <taxon>Dorylaimia</taxon>
        <taxon>Mermithida</taxon>
        <taxon>Mermithoidea</taxon>
        <taxon>Mermithidae</taxon>
        <taxon>Romanomermis</taxon>
    </lineage>
</organism>
<dbReference type="Gene3D" id="3.10.10.10">
    <property type="entry name" value="HIV Type 1 Reverse Transcriptase, subunit A, domain 1"/>
    <property type="match status" value="1"/>
</dbReference>
<sequence>MERTMSRLVEYTAGLALDPSIIYQTLAGTGKLVAEATEGAAISLEHIKNIPDITLTNTSLTSDQKCSFFDLLRQYASLFARDELDVGRTQLTEHIIDTAEHAPIRQAPYRVPYKQREAINEEIGKMLQKGEADPFCSKYLNYLQMNNLPLDATEAQNILLSKDQFLVYKDKFYVWTQKWEEWPINVRQLFPIHQYGEPTSFGPFLATIQICRMDGDIIIFDLLKMHAIPECLINLLINTTDFIAFDGNCDWNAMINTDKRLTLFHAGADPKAIWETFRHSKTINIQNPSIKSFSPATTSSASTEKSARLKLTNEISERIACTIDDFTHRFTKKKGNIVWDDELQHYADLCGSHLNTEYESYLHKIEIDYACHWMTYRMYVRMLTAFEDRIRNGS</sequence>
<name>A0A915JS42_ROMCU</name>
<evidence type="ECO:0000313" key="2">
    <source>
        <dbReference type="WBParaSite" id="nRc.2.0.1.t28682-RA"/>
    </source>
</evidence>
<accession>A0A915JS42</accession>
<dbReference type="AlphaFoldDB" id="A0A915JS42"/>
<dbReference type="WBParaSite" id="nRc.2.0.1.t28682-RA">
    <property type="protein sequence ID" value="nRc.2.0.1.t28682-RA"/>
    <property type="gene ID" value="nRc.2.0.1.g28682"/>
</dbReference>
<dbReference type="SUPFAM" id="SSF56672">
    <property type="entry name" value="DNA/RNA polymerases"/>
    <property type="match status" value="1"/>
</dbReference>